<evidence type="ECO:0000256" key="8">
    <source>
        <dbReference type="ARBA" id="ARBA00023010"/>
    </source>
</evidence>
<comment type="function">
    <text evidence="10">Involved in protein export. Participates in an early event of protein translocation.</text>
</comment>
<keyword evidence="4 10" id="KW-1003">Cell membrane</keyword>
<keyword evidence="5 10" id="KW-0812">Transmembrane</keyword>
<dbReference type="NCBIfam" id="TIGR00810">
    <property type="entry name" value="secG"/>
    <property type="match status" value="1"/>
</dbReference>
<evidence type="ECO:0000256" key="9">
    <source>
        <dbReference type="ARBA" id="ARBA00023136"/>
    </source>
</evidence>
<evidence type="ECO:0000256" key="11">
    <source>
        <dbReference type="SAM" id="MobiDB-lite"/>
    </source>
</evidence>
<dbReference type="AlphaFoldDB" id="A0A0R2X8I3"/>
<comment type="subcellular location">
    <subcellularLocation>
        <location evidence="1 10">Cell membrane</location>
        <topology evidence="1 10">Multi-pass membrane protein</topology>
    </subcellularLocation>
</comment>
<accession>A0A0R2X8I3</accession>
<comment type="similarity">
    <text evidence="2 10">Belongs to the SecG family.</text>
</comment>
<keyword evidence="8 10" id="KW-0811">Translocation</keyword>
<dbReference type="PRINTS" id="PR01651">
    <property type="entry name" value="SECGEXPORT"/>
</dbReference>
<sequence length="151" mass="15743">MNPLGPPEHPTMINLAIYTLLGVNLLVCILLTLLVLMQKPRSEGLGAAFGGNFTDSIFGAQTSDILTKGTIWLGGIFMAITLVLGVLYSHRQADQSNIKDQLSKPVAPISAPAATTISNTVSLTNGTIIPASSTATETSKQAETTPAPAQP</sequence>
<evidence type="ECO:0000256" key="10">
    <source>
        <dbReference type="RuleBase" id="RU365087"/>
    </source>
</evidence>
<evidence type="ECO:0000256" key="3">
    <source>
        <dbReference type="ARBA" id="ARBA00022448"/>
    </source>
</evidence>
<evidence type="ECO:0000256" key="1">
    <source>
        <dbReference type="ARBA" id="ARBA00004651"/>
    </source>
</evidence>
<dbReference type="EMBL" id="LIDN01000265">
    <property type="protein sequence ID" value="KRP32390.1"/>
    <property type="molecule type" value="Genomic_DNA"/>
</dbReference>
<comment type="caution">
    <text evidence="12">The sequence shown here is derived from an EMBL/GenBank/DDBJ whole genome shotgun (WGS) entry which is preliminary data.</text>
</comment>
<gene>
    <name evidence="12" type="ORF">ABS33_06610</name>
</gene>
<evidence type="ECO:0000256" key="6">
    <source>
        <dbReference type="ARBA" id="ARBA00022927"/>
    </source>
</evidence>
<dbReference type="GO" id="GO:0065002">
    <property type="term" value="P:intracellular protein transmembrane transport"/>
    <property type="evidence" value="ECO:0007669"/>
    <property type="project" value="TreeGrafter"/>
</dbReference>
<protein>
    <recommendedName>
        <fullName evidence="10">Protein-export membrane protein SecG</fullName>
    </recommendedName>
</protein>
<dbReference type="PANTHER" id="PTHR34182:SF1">
    <property type="entry name" value="PROTEIN-EXPORT MEMBRANE PROTEIN SECG"/>
    <property type="match status" value="1"/>
</dbReference>
<reference evidence="12 13" key="1">
    <citation type="submission" date="2015-10" db="EMBL/GenBank/DDBJ databases">
        <title>Metagenome-Assembled Genomes uncover a global brackish microbiome.</title>
        <authorList>
            <person name="Hugerth L.W."/>
            <person name="Larsson J."/>
            <person name="Alneberg J."/>
            <person name="Lindh M.V."/>
            <person name="Legrand C."/>
            <person name="Pinhassi J."/>
            <person name="Andersson A.F."/>
        </authorList>
    </citation>
    <scope>NUCLEOTIDE SEQUENCE [LARGE SCALE GENOMIC DNA]</scope>
    <source>
        <strain evidence="12">BACL9 MAG-120924-bin69</strain>
    </source>
</reference>
<keyword evidence="7 10" id="KW-1133">Transmembrane helix</keyword>
<dbReference type="GO" id="GO:0043952">
    <property type="term" value="P:protein transport by the Sec complex"/>
    <property type="evidence" value="ECO:0007669"/>
    <property type="project" value="TreeGrafter"/>
</dbReference>
<dbReference type="Pfam" id="PF03840">
    <property type="entry name" value="SecG"/>
    <property type="match status" value="1"/>
</dbReference>
<name>A0A0R2X8I3_9BACT</name>
<evidence type="ECO:0000256" key="5">
    <source>
        <dbReference type="ARBA" id="ARBA00022692"/>
    </source>
</evidence>
<keyword evidence="6 10" id="KW-0653">Protein transport</keyword>
<evidence type="ECO:0000256" key="4">
    <source>
        <dbReference type="ARBA" id="ARBA00022475"/>
    </source>
</evidence>
<feature type="transmembrane region" description="Helical" evidence="10">
    <location>
        <begin position="71"/>
        <end position="89"/>
    </location>
</feature>
<dbReference type="InterPro" id="IPR004692">
    <property type="entry name" value="SecG"/>
</dbReference>
<dbReference type="PANTHER" id="PTHR34182">
    <property type="entry name" value="PROTEIN-EXPORT MEMBRANE PROTEIN SECG"/>
    <property type="match status" value="1"/>
</dbReference>
<evidence type="ECO:0000256" key="2">
    <source>
        <dbReference type="ARBA" id="ARBA00008445"/>
    </source>
</evidence>
<feature type="region of interest" description="Disordered" evidence="11">
    <location>
        <begin position="132"/>
        <end position="151"/>
    </location>
</feature>
<proteinExistence type="inferred from homology"/>
<dbReference type="GO" id="GO:0009306">
    <property type="term" value="P:protein secretion"/>
    <property type="evidence" value="ECO:0007669"/>
    <property type="project" value="UniProtKB-UniRule"/>
</dbReference>
<keyword evidence="3 10" id="KW-0813">Transport</keyword>
<feature type="compositionally biased region" description="Polar residues" evidence="11">
    <location>
        <begin position="132"/>
        <end position="144"/>
    </location>
</feature>
<evidence type="ECO:0000256" key="7">
    <source>
        <dbReference type="ARBA" id="ARBA00022989"/>
    </source>
</evidence>
<evidence type="ECO:0000313" key="13">
    <source>
        <dbReference type="Proteomes" id="UP000051220"/>
    </source>
</evidence>
<feature type="transmembrane region" description="Helical" evidence="10">
    <location>
        <begin position="12"/>
        <end position="36"/>
    </location>
</feature>
<evidence type="ECO:0000313" key="12">
    <source>
        <dbReference type="EMBL" id="KRP32390.1"/>
    </source>
</evidence>
<dbReference type="GO" id="GO:0005886">
    <property type="term" value="C:plasma membrane"/>
    <property type="evidence" value="ECO:0007669"/>
    <property type="project" value="UniProtKB-SubCell"/>
</dbReference>
<organism evidence="12 13">
    <name type="scientific">Verrucomicrobia subdivision 6 bacterium BACL9 MAG-120924-bin69</name>
    <dbReference type="NCBI Taxonomy" id="1655635"/>
    <lineage>
        <taxon>Bacteria</taxon>
        <taxon>Pseudomonadati</taxon>
        <taxon>Verrucomicrobiota</taxon>
        <taxon>Verrucomicrobiia</taxon>
        <taxon>Verrucomicrobiales</taxon>
        <taxon>Verrucomicrobia subdivision 6</taxon>
    </lineage>
</organism>
<keyword evidence="9 10" id="KW-0472">Membrane</keyword>
<dbReference type="Proteomes" id="UP000051220">
    <property type="component" value="Unassembled WGS sequence"/>
</dbReference>
<dbReference type="GO" id="GO:0015450">
    <property type="term" value="F:protein-transporting ATPase activity"/>
    <property type="evidence" value="ECO:0007669"/>
    <property type="project" value="UniProtKB-UniRule"/>
</dbReference>